<dbReference type="SUPFAM" id="SSF52058">
    <property type="entry name" value="L domain-like"/>
    <property type="match status" value="1"/>
</dbReference>
<dbReference type="InterPro" id="IPR011047">
    <property type="entry name" value="Quinoprotein_ADH-like_sf"/>
</dbReference>
<dbReference type="PANTHER" id="PTHR46652:SF3">
    <property type="entry name" value="LEUCINE-RICH REPEAT-CONTAINING PROTEIN 9"/>
    <property type="match status" value="1"/>
</dbReference>
<reference evidence="6 7" key="1">
    <citation type="journal article" date="2023" name="Microbiol. Spectr.">
        <title>Symbiosis of Carpenter Bees with Uncharacterized Lactic Acid Bacteria Showing NAD Auxotrophy.</title>
        <authorList>
            <person name="Kawasaki S."/>
            <person name="Ozawa K."/>
            <person name="Mori T."/>
            <person name="Yamamoto A."/>
            <person name="Ito M."/>
            <person name="Ohkuma M."/>
            <person name="Sakamoto M."/>
            <person name="Matsutani M."/>
        </authorList>
    </citation>
    <scope>NUCLEOTIDE SEQUENCE [LARGE SCALE GENOMIC DNA]</scope>
    <source>
        <strain evidence="6 7">KimH</strain>
    </source>
</reference>
<dbReference type="SUPFAM" id="SSF50998">
    <property type="entry name" value="Quinoprotein alcohol dehydrogenase-like"/>
    <property type="match status" value="1"/>
</dbReference>
<evidence type="ECO:0000313" key="7">
    <source>
        <dbReference type="Proteomes" id="UP001321748"/>
    </source>
</evidence>
<keyword evidence="7" id="KW-1185">Reference proteome</keyword>
<organism evidence="6 7">
    <name type="scientific">Bombiscardovia apis</name>
    <dbReference type="NCBI Taxonomy" id="2932182"/>
    <lineage>
        <taxon>Bacteria</taxon>
        <taxon>Bacillati</taxon>
        <taxon>Actinomycetota</taxon>
        <taxon>Actinomycetes</taxon>
        <taxon>Bifidobacteriales</taxon>
        <taxon>Bifidobacteriaceae</taxon>
        <taxon>Bombiscardovia</taxon>
    </lineage>
</organism>
<keyword evidence="5" id="KW-0812">Transmembrane</keyword>
<evidence type="ECO:0000313" key="6">
    <source>
        <dbReference type="EMBL" id="BDR55276.1"/>
    </source>
</evidence>
<gene>
    <name evidence="6" type="ORF">KIMH_13870</name>
</gene>
<dbReference type="Gene3D" id="2.60.40.4270">
    <property type="entry name" value="Listeria-Bacteroides repeat domain"/>
    <property type="match status" value="1"/>
</dbReference>
<dbReference type="InterPro" id="IPR050836">
    <property type="entry name" value="SDS22/Internalin_LRR"/>
</dbReference>
<dbReference type="Proteomes" id="UP001321748">
    <property type="component" value="Chromosome"/>
</dbReference>
<dbReference type="PANTHER" id="PTHR46652">
    <property type="entry name" value="LEUCINE-RICH REPEAT AND IQ DOMAIN-CONTAINING PROTEIN 1-RELATED"/>
    <property type="match status" value="1"/>
</dbReference>
<keyword evidence="3" id="KW-0677">Repeat</keyword>
<evidence type="ECO:0000256" key="1">
    <source>
        <dbReference type="ARBA" id="ARBA00004196"/>
    </source>
</evidence>
<sequence length="468" mass="50289">MFAGNLSGNYISGSTTNKPGNRITSLAPLASLTNLTRLWFSNTGVGYDKAQPGYDPNKPGNRITDLSPLTTLANLREISVDGQQTLTDLSPLAALTNLTAIAAGSNNVTSITSLEHLTNLTTLLLDSNHLGDDVFATIQNMPNITSLGLGDQITDISPITNLNLQFLTLSGNHGITDWSLLARNIGQFPRLEGLTLADDSIDTAAFNTIVQEGNFSKLHFLSMPSNQISDVTAVRQNTAKFSNLWAFNVSNQNFSLPDKPDYDEHTPMSLGAATINSAVSPAQYAQPNPDMPSRPAKGQSFDANTGIMTWDKTMPGDHQFNFYHSSPMGFGNFVYSGNFSQRVPGHLVSFDPNGGSPAPEDQAHHTGNLVTPPSRPTNGNQIIEGWYDTATATKWNFATDTVTADITLQAHWIPAMNLPSAGATPLARLSGGALLASSAGALVISLLLPQRRRPAPARKNYNQRKSKR</sequence>
<evidence type="ECO:0000256" key="3">
    <source>
        <dbReference type="ARBA" id="ARBA00022737"/>
    </source>
</evidence>
<keyword evidence="5" id="KW-1133">Transmembrane helix</keyword>
<accession>A0ABN6SL38</accession>
<keyword evidence="5" id="KW-0472">Membrane</keyword>
<name>A0ABN6SL38_9BIFI</name>
<comment type="subcellular location">
    <subcellularLocation>
        <location evidence="1">Cell envelope</location>
    </subcellularLocation>
</comment>
<feature type="region of interest" description="Disordered" evidence="4">
    <location>
        <begin position="352"/>
        <end position="376"/>
    </location>
</feature>
<evidence type="ECO:0000256" key="2">
    <source>
        <dbReference type="ARBA" id="ARBA00022614"/>
    </source>
</evidence>
<evidence type="ECO:0000256" key="5">
    <source>
        <dbReference type="SAM" id="Phobius"/>
    </source>
</evidence>
<evidence type="ECO:0000256" key="4">
    <source>
        <dbReference type="SAM" id="MobiDB-lite"/>
    </source>
</evidence>
<dbReference type="EMBL" id="AP026800">
    <property type="protein sequence ID" value="BDR55276.1"/>
    <property type="molecule type" value="Genomic_DNA"/>
</dbReference>
<dbReference type="InterPro" id="IPR013378">
    <property type="entry name" value="InlB-like_B-rpt"/>
</dbReference>
<dbReference type="Pfam" id="PF09479">
    <property type="entry name" value="Flg_new"/>
    <property type="match status" value="1"/>
</dbReference>
<dbReference type="InterPro" id="IPR032675">
    <property type="entry name" value="LRR_dom_sf"/>
</dbReference>
<dbReference type="Gene3D" id="3.80.10.10">
    <property type="entry name" value="Ribonuclease Inhibitor"/>
    <property type="match status" value="1"/>
</dbReference>
<feature type="transmembrane region" description="Helical" evidence="5">
    <location>
        <begin position="426"/>
        <end position="448"/>
    </location>
</feature>
<keyword evidence="2" id="KW-0433">Leucine-rich repeat</keyword>
<protein>
    <submittedName>
        <fullName evidence="6">Uncharacterized protein</fullName>
    </submittedName>
</protein>
<dbReference type="InterPro" id="IPR042229">
    <property type="entry name" value="Listeria/Bacterioides_rpt_sf"/>
</dbReference>
<proteinExistence type="predicted"/>